<proteinExistence type="inferred from homology"/>
<dbReference type="OrthoDB" id="9795964at2"/>
<name>A0A2P6AV79_9GAMM</name>
<dbReference type="Proteomes" id="UP000243900">
    <property type="component" value="Unassembled WGS sequence"/>
</dbReference>
<dbReference type="PANTHER" id="PTHR36504:SF1">
    <property type="entry name" value="LIPOPOLYSACCHARIDE EXPORT SYSTEM PROTEIN LPTA"/>
    <property type="match status" value="1"/>
</dbReference>
<evidence type="ECO:0000259" key="6">
    <source>
        <dbReference type="Pfam" id="PF03968"/>
    </source>
</evidence>
<comment type="function">
    <text evidence="4">Involved in the assembly of lipopolysaccharide (LPS). Required for the translocation of LPS from the inner membrane to the outer membrane. May form a bridge between the inner membrane and the outer membrane, via interactions with LptC and LptD, thereby facilitating LPS transfer across the periplasm.</text>
</comment>
<keyword evidence="8" id="KW-1185">Reference proteome</keyword>
<evidence type="ECO:0000313" key="8">
    <source>
        <dbReference type="Proteomes" id="UP000243900"/>
    </source>
</evidence>
<dbReference type="InterPro" id="IPR005653">
    <property type="entry name" value="OstA-like_N"/>
</dbReference>
<evidence type="ECO:0000256" key="5">
    <source>
        <dbReference type="SAM" id="MobiDB-lite"/>
    </source>
</evidence>
<dbReference type="GO" id="GO:0017089">
    <property type="term" value="F:glycolipid transfer activity"/>
    <property type="evidence" value="ECO:0007669"/>
    <property type="project" value="TreeGrafter"/>
</dbReference>
<dbReference type="AlphaFoldDB" id="A0A2P6AV79"/>
<dbReference type="GO" id="GO:0009279">
    <property type="term" value="C:cell outer membrane"/>
    <property type="evidence" value="ECO:0007669"/>
    <property type="project" value="TreeGrafter"/>
</dbReference>
<dbReference type="EMBL" id="PTQZ01000005">
    <property type="protein sequence ID" value="PQA52120.1"/>
    <property type="molecule type" value="Genomic_DNA"/>
</dbReference>
<sequence precursor="true">MRLPVVEPRRGRIRAGLAAVLALSLQTTAWALPEDSRQPIRITADHATMDEGRGEAAYRGSVRITQGTLDVQGDTLTLKVDKEGALTTARTLGKPARYQQKTDPAKGPVVATADEILFDNVNSTVTLIGNAVLRQDAASFTGPRIVYSIARKQIEASGNGSQRVELVFPPQQREAGKPKATTGSSK</sequence>
<protein>
    <recommendedName>
        <fullName evidence="4">Lipopolysaccharide export system protein LptA</fullName>
    </recommendedName>
</protein>
<dbReference type="GO" id="GO:0001530">
    <property type="term" value="F:lipopolysaccharide binding"/>
    <property type="evidence" value="ECO:0007669"/>
    <property type="project" value="InterPro"/>
</dbReference>
<keyword evidence="2 4" id="KW-0732">Signal</keyword>
<comment type="subcellular location">
    <subcellularLocation>
        <location evidence="4">Periplasm</location>
    </subcellularLocation>
</comment>
<dbReference type="NCBIfam" id="TIGR03002">
    <property type="entry name" value="outer_YhbN_LptA"/>
    <property type="match status" value="1"/>
</dbReference>
<dbReference type="HAMAP" id="MF_01914">
    <property type="entry name" value="LPS_assembly_LptA"/>
    <property type="match status" value="1"/>
</dbReference>
<comment type="similarity">
    <text evidence="4">Belongs to the LptA family.</text>
</comment>
<evidence type="ECO:0000313" key="7">
    <source>
        <dbReference type="EMBL" id="PQA52120.1"/>
    </source>
</evidence>
<comment type="subunit">
    <text evidence="4">Component of the lipopolysaccharide transport and assembly complex.</text>
</comment>
<evidence type="ECO:0000256" key="4">
    <source>
        <dbReference type="HAMAP-Rule" id="MF_01914"/>
    </source>
</evidence>
<feature type="region of interest" description="Disordered" evidence="5">
    <location>
        <begin position="167"/>
        <end position="186"/>
    </location>
</feature>
<evidence type="ECO:0000256" key="1">
    <source>
        <dbReference type="ARBA" id="ARBA00022448"/>
    </source>
</evidence>
<evidence type="ECO:0000256" key="3">
    <source>
        <dbReference type="ARBA" id="ARBA00022764"/>
    </source>
</evidence>
<dbReference type="InterPro" id="IPR014340">
    <property type="entry name" value="LptA"/>
</dbReference>
<dbReference type="GO" id="GO:0043165">
    <property type="term" value="P:Gram-negative-bacterium-type cell outer membrane assembly"/>
    <property type="evidence" value="ECO:0007669"/>
    <property type="project" value="UniProtKB-UniRule"/>
</dbReference>
<reference evidence="8" key="1">
    <citation type="submission" date="2018-02" db="EMBL/GenBank/DDBJ databases">
        <title>Genome sequencing of Solimonas sp. HR-BB.</title>
        <authorList>
            <person name="Lee Y."/>
            <person name="Jeon C.O."/>
        </authorList>
    </citation>
    <scope>NUCLEOTIDE SEQUENCE [LARGE SCALE GENOMIC DNA]</scope>
    <source>
        <strain evidence="8">HR-E</strain>
    </source>
</reference>
<evidence type="ECO:0000256" key="2">
    <source>
        <dbReference type="ARBA" id="ARBA00022729"/>
    </source>
</evidence>
<dbReference type="Gene3D" id="2.60.450.10">
    <property type="entry name" value="Lipopolysaccharide (LPS) transport protein A like domain"/>
    <property type="match status" value="1"/>
</dbReference>
<dbReference type="PANTHER" id="PTHR36504">
    <property type="entry name" value="LIPOPOLYSACCHARIDE EXPORT SYSTEM PROTEIN LPTA"/>
    <property type="match status" value="1"/>
</dbReference>
<dbReference type="RefSeq" id="WP_105190941.1">
    <property type="nucleotide sequence ID" value="NZ_PTQZ01000005.1"/>
</dbReference>
<dbReference type="GO" id="GO:0015920">
    <property type="term" value="P:lipopolysaccharide transport"/>
    <property type="evidence" value="ECO:0007669"/>
    <property type="project" value="UniProtKB-UniRule"/>
</dbReference>
<gene>
    <name evidence="4 7" type="primary">lptA</name>
    <name evidence="7" type="ORF">C5O18_00555</name>
</gene>
<dbReference type="Pfam" id="PF03968">
    <property type="entry name" value="LptD_N"/>
    <property type="match status" value="1"/>
</dbReference>
<dbReference type="InterPro" id="IPR052037">
    <property type="entry name" value="LPS_export_LptA"/>
</dbReference>
<feature type="signal peptide" evidence="4">
    <location>
        <begin position="1"/>
        <end position="31"/>
    </location>
</feature>
<keyword evidence="1 4" id="KW-0813">Transport</keyword>
<comment type="caution">
    <text evidence="7">The sequence shown here is derived from an EMBL/GenBank/DDBJ whole genome shotgun (WGS) entry which is preliminary data.</text>
</comment>
<feature type="domain" description="Organic solvent tolerance-like N-terminal" evidence="6">
    <location>
        <begin position="42"/>
        <end position="151"/>
    </location>
</feature>
<organism evidence="7 8">
    <name type="scientific">Amnimonas aquatica</name>
    <dbReference type="NCBI Taxonomy" id="2094561"/>
    <lineage>
        <taxon>Bacteria</taxon>
        <taxon>Pseudomonadati</taxon>
        <taxon>Pseudomonadota</taxon>
        <taxon>Gammaproteobacteria</taxon>
        <taxon>Moraxellales</taxon>
        <taxon>Moraxellaceae</taxon>
        <taxon>Amnimonas</taxon>
    </lineage>
</organism>
<accession>A0A2P6AV79</accession>
<feature type="chain" id="PRO_5015206239" description="Lipopolysaccharide export system protein LptA" evidence="4">
    <location>
        <begin position="32"/>
        <end position="186"/>
    </location>
</feature>
<dbReference type="GO" id="GO:0030288">
    <property type="term" value="C:outer membrane-bounded periplasmic space"/>
    <property type="evidence" value="ECO:0007669"/>
    <property type="project" value="TreeGrafter"/>
</dbReference>
<keyword evidence="3 4" id="KW-0574">Periplasm</keyword>